<accession>A0A1B8GLB5</accession>
<dbReference type="STRING" id="342668.A0A1B8GLB5"/>
<reference evidence="3 4" key="1">
    <citation type="submission" date="2016-03" db="EMBL/GenBank/DDBJ databases">
        <title>Comparative genomics of Pseudogymnoascus destructans, the fungus causing white-nose syndrome of bats.</title>
        <authorList>
            <person name="Palmer J.M."/>
            <person name="Drees K.P."/>
            <person name="Foster J.T."/>
            <person name="Lindner D.L."/>
        </authorList>
    </citation>
    <scope>NUCLEOTIDE SEQUENCE [LARGE SCALE GENOMIC DNA]</scope>
    <source>
        <strain evidence="3 4">UAMH 10579</strain>
    </source>
</reference>
<dbReference type="Proteomes" id="UP000091956">
    <property type="component" value="Unassembled WGS sequence"/>
</dbReference>
<dbReference type="EMBL" id="KV460227">
    <property type="protein sequence ID" value="OBT96632.1"/>
    <property type="molecule type" value="Genomic_DNA"/>
</dbReference>
<protein>
    <recommendedName>
        <fullName evidence="2">Prion-inhibition and propagation HeLo domain-containing protein</fullName>
    </recommendedName>
</protein>
<feature type="region of interest" description="Disordered" evidence="1">
    <location>
        <begin position="166"/>
        <end position="188"/>
    </location>
</feature>
<dbReference type="RefSeq" id="XP_018130365.1">
    <property type="nucleotide sequence ID" value="XM_018274777.1"/>
</dbReference>
<feature type="domain" description="Prion-inhibition and propagation HeLo" evidence="2">
    <location>
        <begin position="13"/>
        <end position="115"/>
    </location>
</feature>
<dbReference type="InterPro" id="IPR038305">
    <property type="entry name" value="HeLo_sf"/>
</dbReference>
<dbReference type="AlphaFoldDB" id="A0A1B8GLB5"/>
<keyword evidence="4" id="KW-1185">Reference proteome</keyword>
<evidence type="ECO:0000256" key="1">
    <source>
        <dbReference type="SAM" id="MobiDB-lite"/>
    </source>
</evidence>
<evidence type="ECO:0000313" key="4">
    <source>
        <dbReference type="Proteomes" id="UP000091956"/>
    </source>
</evidence>
<name>A0A1B8GLB5_9PEZI</name>
<sequence>MEVPNAADHAGGVSLLFTTAPEIFSDIQSAAQFSEIDEVQRVKTEVEKVRLIIWGQSVGLDGSPEKRDDALNVALGGEYLRTAVSGLLLNCFIKIFEDSEKLKDRYGLVQRVNQGPGSSHYLLVGFTFWRTYKKYGGHTGRHTHLGLGRGHGTPWINVPLDTDVRPPPSMPIAEKDSPSWKSSASPRKLRHGFQPSLITAQSVHY</sequence>
<evidence type="ECO:0000259" key="2">
    <source>
        <dbReference type="Pfam" id="PF14479"/>
    </source>
</evidence>
<evidence type="ECO:0000313" key="3">
    <source>
        <dbReference type="EMBL" id="OBT96632.1"/>
    </source>
</evidence>
<dbReference type="InterPro" id="IPR029498">
    <property type="entry name" value="HeLo_dom"/>
</dbReference>
<proteinExistence type="predicted"/>
<dbReference type="Gene3D" id="1.20.120.1020">
    <property type="entry name" value="Prion-inhibition and propagation, HeLo domain"/>
    <property type="match status" value="1"/>
</dbReference>
<organism evidence="3 4">
    <name type="scientific">Pseudogymnoascus verrucosus</name>
    <dbReference type="NCBI Taxonomy" id="342668"/>
    <lineage>
        <taxon>Eukaryota</taxon>
        <taxon>Fungi</taxon>
        <taxon>Dikarya</taxon>
        <taxon>Ascomycota</taxon>
        <taxon>Pezizomycotina</taxon>
        <taxon>Leotiomycetes</taxon>
        <taxon>Thelebolales</taxon>
        <taxon>Thelebolaceae</taxon>
        <taxon>Pseudogymnoascus</taxon>
    </lineage>
</organism>
<gene>
    <name evidence="3" type="ORF">VE01_05312</name>
</gene>
<dbReference type="GeneID" id="28838698"/>
<dbReference type="Pfam" id="PF14479">
    <property type="entry name" value="HeLo"/>
    <property type="match status" value="1"/>
</dbReference>
<reference evidence="4" key="2">
    <citation type="journal article" date="2018" name="Nat. Commun.">
        <title>Extreme sensitivity to ultraviolet light in the fungal pathogen causing white-nose syndrome of bats.</title>
        <authorList>
            <person name="Palmer J.M."/>
            <person name="Drees K.P."/>
            <person name="Foster J.T."/>
            <person name="Lindner D.L."/>
        </authorList>
    </citation>
    <scope>NUCLEOTIDE SEQUENCE [LARGE SCALE GENOMIC DNA]</scope>
    <source>
        <strain evidence="4">UAMH 10579</strain>
    </source>
</reference>